<dbReference type="Pfam" id="PF05016">
    <property type="entry name" value="ParE_toxin"/>
    <property type="match status" value="1"/>
</dbReference>
<evidence type="ECO:0000256" key="2">
    <source>
        <dbReference type="ARBA" id="ARBA00022649"/>
    </source>
</evidence>
<gene>
    <name evidence="3" type="ORF">GTP69_25760</name>
</gene>
<keyword evidence="2" id="KW-1277">Toxin-antitoxin system</keyword>
<dbReference type="Proteomes" id="UP000642144">
    <property type="component" value="Unassembled WGS sequence"/>
</dbReference>
<dbReference type="RefSeq" id="WP_161057554.1">
    <property type="nucleotide sequence ID" value="NZ_WWCT01000027.1"/>
</dbReference>
<reference evidence="3 4" key="1">
    <citation type="submission" date="2019-12" db="EMBL/GenBank/DDBJ databases">
        <title>Novel species isolated from a subtropical stream in China.</title>
        <authorList>
            <person name="Lu H."/>
        </authorList>
    </citation>
    <scope>NUCLEOTIDE SEQUENCE [LARGE SCALE GENOMIC DNA]</scope>
    <source>
        <strain evidence="3 4">CY42W</strain>
    </source>
</reference>
<dbReference type="Gene3D" id="3.30.2310.20">
    <property type="entry name" value="RelE-like"/>
    <property type="match status" value="1"/>
</dbReference>
<sequence length="91" mass="10570">MQTQWTSKALSDLRRLHEFLARSDARAATGLVRSLAAAPDILQSNPRIGHQLDTFLPREVRRIIVGQYELRYEIAAGDIYILRIWHNRESR</sequence>
<accession>A0ABW9W808</accession>
<dbReference type="SUPFAM" id="SSF143011">
    <property type="entry name" value="RelE-like"/>
    <property type="match status" value="1"/>
</dbReference>
<evidence type="ECO:0000256" key="1">
    <source>
        <dbReference type="ARBA" id="ARBA00006226"/>
    </source>
</evidence>
<dbReference type="InterPro" id="IPR007712">
    <property type="entry name" value="RelE/ParE_toxin"/>
</dbReference>
<comment type="caution">
    <text evidence="3">The sequence shown here is derived from an EMBL/GenBank/DDBJ whole genome shotgun (WGS) entry which is preliminary data.</text>
</comment>
<protein>
    <submittedName>
        <fullName evidence="3">Type II toxin-antitoxin system RelE/ParE family toxin</fullName>
    </submittedName>
</protein>
<dbReference type="PANTHER" id="PTHR33755">
    <property type="entry name" value="TOXIN PARE1-RELATED"/>
    <property type="match status" value="1"/>
</dbReference>
<keyword evidence="4" id="KW-1185">Reference proteome</keyword>
<proteinExistence type="inferred from homology"/>
<organism evidence="3 4">
    <name type="scientific">Duganella levis</name>
    <dbReference type="NCBI Taxonomy" id="2692169"/>
    <lineage>
        <taxon>Bacteria</taxon>
        <taxon>Pseudomonadati</taxon>
        <taxon>Pseudomonadota</taxon>
        <taxon>Betaproteobacteria</taxon>
        <taxon>Burkholderiales</taxon>
        <taxon>Oxalobacteraceae</taxon>
        <taxon>Telluria group</taxon>
        <taxon>Duganella</taxon>
    </lineage>
</organism>
<dbReference type="InterPro" id="IPR035093">
    <property type="entry name" value="RelE/ParE_toxin_dom_sf"/>
</dbReference>
<dbReference type="InterPro" id="IPR051803">
    <property type="entry name" value="TA_system_RelE-like_toxin"/>
</dbReference>
<comment type="similarity">
    <text evidence="1">Belongs to the RelE toxin family.</text>
</comment>
<evidence type="ECO:0000313" key="3">
    <source>
        <dbReference type="EMBL" id="MYN29817.1"/>
    </source>
</evidence>
<evidence type="ECO:0000313" key="4">
    <source>
        <dbReference type="Proteomes" id="UP000642144"/>
    </source>
</evidence>
<dbReference type="EMBL" id="WWCT01000027">
    <property type="protein sequence ID" value="MYN29817.1"/>
    <property type="molecule type" value="Genomic_DNA"/>
</dbReference>
<dbReference type="PANTHER" id="PTHR33755:SF7">
    <property type="entry name" value="TOXIN MODULE OF TOXIN-ANTITOXIN SYSTEM RELE_STBE FAMILY"/>
    <property type="match status" value="1"/>
</dbReference>
<name>A0ABW9W808_9BURK</name>